<feature type="transmembrane region" description="Helical" evidence="2">
    <location>
        <begin position="315"/>
        <end position="336"/>
    </location>
</feature>
<proteinExistence type="predicted"/>
<dbReference type="WBParaSite" id="TCNE_0001201401-mRNA-1">
    <property type="protein sequence ID" value="TCNE_0001201401-mRNA-1"/>
    <property type="gene ID" value="TCNE_0001201401"/>
</dbReference>
<feature type="region of interest" description="Disordered" evidence="1">
    <location>
        <begin position="78"/>
        <end position="103"/>
    </location>
</feature>
<sequence>MNDLQNSGCADEAIRYPTTSTSFAYANDQQIPSTSSDMVGTSKPVMPVAPMMHLNPALYAPPCTPNYAYTRMRYSEGTRSLQGSPRPVKQLGQQLSSTPSSPMINRRKLDRIHQWNMEHERIAHIRNGGLPSSRASSIMSGMSGLSHMSNVSNVSLMSALSISTEFSGLPDISQMRSAQYSSASSCGSFSENIDPTYYLKVEQAVDELSGKMRLFVQNTEGMHANDSLRHLAERIYKLAREHDLSRIPISKLKAYIINTMFLIKMGPDNEEVEQALLAAMYIFSSKPTTFRTLQEIFREHADEVLAVFAQRLDHRFYYCNFAAITIHTLLVFAFDCKIRINITIKTQVHFAFFPFVLTTLYDVIYIYIYNICNVYKYINFRMSQSCFLNVITD</sequence>
<protein>
    <submittedName>
        <fullName evidence="5">NR LBD domain-containing protein</fullName>
    </submittedName>
</protein>
<feature type="compositionally biased region" description="Polar residues" evidence="1">
    <location>
        <begin position="91"/>
        <end position="103"/>
    </location>
</feature>
<evidence type="ECO:0000313" key="4">
    <source>
        <dbReference type="Proteomes" id="UP000050794"/>
    </source>
</evidence>
<dbReference type="AlphaFoldDB" id="A0A183UU44"/>
<accession>A0A183UU44</accession>
<reference evidence="5" key="1">
    <citation type="submission" date="2016-06" db="UniProtKB">
        <authorList>
            <consortium name="WormBaseParasite"/>
        </authorList>
    </citation>
    <scope>IDENTIFICATION</scope>
</reference>
<keyword evidence="4" id="KW-1185">Reference proteome</keyword>
<evidence type="ECO:0000313" key="3">
    <source>
        <dbReference type="EMBL" id="VDM43335.1"/>
    </source>
</evidence>
<organism evidence="4 5">
    <name type="scientific">Toxocara canis</name>
    <name type="common">Canine roundworm</name>
    <dbReference type="NCBI Taxonomy" id="6265"/>
    <lineage>
        <taxon>Eukaryota</taxon>
        <taxon>Metazoa</taxon>
        <taxon>Ecdysozoa</taxon>
        <taxon>Nematoda</taxon>
        <taxon>Chromadorea</taxon>
        <taxon>Rhabditida</taxon>
        <taxon>Spirurina</taxon>
        <taxon>Ascaridomorpha</taxon>
        <taxon>Ascaridoidea</taxon>
        <taxon>Toxocaridae</taxon>
        <taxon>Toxocara</taxon>
    </lineage>
</organism>
<keyword evidence="2" id="KW-0812">Transmembrane</keyword>
<reference evidence="3 4" key="2">
    <citation type="submission" date="2018-11" db="EMBL/GenBank/DDBJ databases">
        <authorList>
            <consortium name="Pathogen Informatics"/>
        </authorList>
    </citation>
    <scope>NUCLEOTIDE SEQUENCE [LARGE SCALE GENOMIC DNA]</scope>
</reference>
<name>A0A183UU44_TOXCA</name>
<evidence type="ECO:0000256" key="2">
    <source>
        <dbReference type="SAM" id="Phobius"/>
    </source>
</evidence>
<evidence type="ECO:0000256" key="1">
    <source>
        <dbReference type="SAM" id="MobiDB-lite"/>
    </source>
</evidence>
<gene>
    <name evidence="3" type="ORF">TCNE_LOCUS12014</name>
</gene>
<dbReference type="Proteomes" id="UP000050794">
    <property type="component" value="Unassembled WGS sequence"/>
</dbReference>
<evidence type="ECO:0000313" key="5">
    <source>
        <dbReference type="WBParaSite" id="TCNE_0001201401-mRNA-1"/>
    </source>
</evidence>
<feature type="transmembrane region" description="Helical" evidence="2">
    <location>
        <begin position="348"/>
        <end position="368"/>
    </location>
</feature>
<keyword evidence="2" id="KW-0472">Membrane</keyword>
<keyword evidence="2" id="KW-1133">Transmembrane helix</keyword>
<dbReference type="EMBL" id="UYWY01021080">
    <property type="protein sequence ID" value="VDM43335.1"/>
    <property type="molecule type" value="Genomic_DNA"/>
</dbReference>